<reference evidence="2" key="1">
    <citation type="submission" date="2019-03" db="EMBL/GenBank/DDBJ databases">
        <title>WGS assembly of Setaria viridis.</title>
        <authorList>
            <person name="Huang P."/>
            <person name="Jenkins J."/>
            <person name="Grimwood J."/>
            <person name="Barry K."/>
            <person name="Healey A."/>
            <person name="Mamidi S."/>
            <person name="Sreedasyam A."/>
            <person name="Shu S."/>
            <person name="Feldman M."/>
            <person name="Wu J."/>
            <person name="Yu Y."/>
            <person name="Chen C."/>
            <person name="Johnson J."/>
            <person name="Rokhsar D."/>
            <person name="Baxter I."/>
            <person name="Schmutz J."/>
            <person name="Brutnell T."/>
            <person name="Kellogg E."/>
        </authorList>
    </citation>
    <scope>NUCLEOTIDE SEQUENCE [LARGE SCALE GENOMIC DNA]</scope>
</reference>
<dbReference type="OMA" id="YQIDANI"/>
<dbReference type="PANTHER" id="PTHR47273:SF6">
    <property type="entry name" value="POLLEN OLE E 1 ALLERGEN AND EXTENSIN FAMILY PROTEIN"/>
    <property type="match status" value="1"/>
</dbReference>
<feature type="region of interest" description="Disordered" evidence="1">
    <location>
        <begin position="24"/>
        <end position="60"/>
    </location>
</feature>
<evidence type="ECO:0000256" key="1">
    <source>
        <dbReference type="SAM" id="MobiDB-lite"/>
    </source>
</evidence>
<sequence length="276" mass="29930">MDQTHKPRRRACSVHIMRRTYAHPCFPSQRDDGPTQASQAHPYTPSLLPSFPPERTTSSSICSGAWTQQIDRGRERAATADGMLLLRRRAAAALLLVFAAAAAMEEASSLPVVEPMELYFSPAELARIAGYGEEPVSSVSVSGQVACELCLRRGSDLLAFELPGAKVAVLCETECPNDQAANSALATTDEFGNFTIDLPSQLHATANLERACTVKVLQLPADSSCRLRHQPSTTYGLMLASQEDGVRAYTTGVIRLQNNDTPHGKCVSVEERTGRR</sequence>
<evidence type="ECO:0000313" key="3">
    <source>
        <dbReference type="Proteomes" id="UP000298652"/>
    </source>
</evidence>
<dbReference type="PANTHER" id="PTHR47273">
    <property type="entry name" value="EXPRESSED PROTEIN"/>
    <property type="match status" value="1"/>
</dbReference>
<accession>A0A4U6VRJ3</accession>
<protein>
    <submittedName>
        <fullName evidence="2">Uncharacterized protein</fullName>
    </submittedName>
</protein>
<dbReference type="Pfam" id="PF01190">
    <property type="entry name" value="Pollen_Ole_e_1"/>
    <property type="match status" value="1"/>
</dbReference>
<evidence type="ECO:0000313" key="2">
    <source>
        <dbReference type="EMBL" id="TKW31872.1"/>
    </source>
</evidence>
<gene>
    <name evidence="2" type="ORF">SEVIR_2G134600v2</name>
</gene>
<name>A0A4U6VRJ3_SETVI</name>
<organism evidence="2 3">
    <name type="scientific">Setaria viridis</name>
    <name type="common">Green bristlegrass</name>
    <name type="synonym">Setaria italica subsp. viridis</name>
    <dbReference type="NCBI Taxonomy" id="4556"/>
    <lineage>
        <taxon>Eukaryota</taxon>
        <taxon>Viridiplantae</taxon>
        <taxon>Streptophyta</taxon>
        <taxon>Embryophyta</taxon>
        <taxon>Tracheophyta</taxon>
        <taxon>Spermatophyta</taxon>
        <taxon>Magnoliopsida</taxon>
        <taxon>Liliopsida</taxon>
        <taxon>Poales</taxon>
        <taxon>Poaceae</taxon>
        <taxon>PACMAD clade</taxon>
        <taxon>Panicoideae</taxon>
        <taxon>Panicodae</taxon>
        <taxon>Paniceae</taxon>
        <taxon>Cenchrinae</taxon>
        <taxon>Setaria</taxon>
    </lineage>
</organism>
<dbReference type="AlphaFoldDB" id="A0A4U6VRJ3"/>
<dbReference type="Gramene" id="TKW31872">
    <property type="protein sequence ID" value="TKW31872"/>
    <property type="gene ID" value="SEVIR_2G134600v2"/>
</dbReference>
<proteinExistence type="predicted"/>
<keyword evidence="3" id="KW-1185">Reference proteome</keyword>
<dbReference type="EMBL" id="CM016553">
    <property type="protein sequence ID" value="TKW31872.1"/>
    <property type="molecule type" value="Genomic_DNA"/>
</dbReference>
<dbReference type="Proteomes" id="UP000298652">
    <property type="component" value="Chromosome 2"/>
</dbReference>